<evidence type="ECO:0000313" key="5">
    <source>
        <dbReference type="EMBL" id="TSC93163.1"/>
    </source>
</evidence>
<organism evidence="5 6">
    <name type="scientific">Candidatus Berkelbacteria bacterium Licking1014_85</name>
    <dbReference type="NCBI Taxonomy" id="2017148"/>
    <lineage>
        <taxon>Bacteria</taxon>
        <taxon>Candidatus Berkelbacteria</taxon>
    </lineage>
</organism>
<evidence type="ECO:0000256" key="1">
    <source>
        <dbReference type="ARBA" id="ARBA00022763"/>
    </source>
</evidence>
<evidence type="ECO:0000256" key="3">
    <source>
        <dbReference type="ARBA" id="ARBA00023204"/>
    </source>
</evidence>
<dbReference type="Gene3D" id="2.40.50.140">
    <property type="entry name" value="Nucleic acid-binding proteins"/>
    <property type="match status" value="1"/>
</dbReference>
<keyword evidence="2" id="KW-0233">DNA recombination</keyword>
<name>A0A554LJW6_9BACT</name>
<dbReference type="Pfam" id="PF11967">
    <property type="entry name" value="RecO_N"/>
    <property type="match status" value="1"/>
</dbReference>
<proteinExistence type="predicted"/>
<evidence type="ECO:0000259" key="4">
    <source>
        <dbReference type="Pfam" id="PF11967"/>
    </source>
</evidence>
<dbReference type="GO" id="GO:0006302">
    <property type="term" value="P:double-strand break repair"/>
    <property type="evidence" value="ECO:0007669"/>
    <property type="project" value="TreeGrafter"/>
</dbReference>
<dbReference type="NCBIfam" id="TIGR00613">
    <property type="entry name" value="reco"/>
    <property type="match status" value="1"/>
</dbReference>
<reference evidence="5 6" key="1">
    <citation type="submission" date="2017-07" db="EMBL/GenBank/DDBJ databases">
        <title>Mechanisms for carbon and nitrogen cycling indicate functional differentiation within the Candidate Phyla Radiation.</title>
        <authorList>
            <person name="Danczak R.E."/>
            <person name="Johnston M.D."/>
            <person name="Kenah C."/>
            <person name="Slattery M."/>
            <person name="Wrighton K.C."/>
            <person name="Wilkins M.J."/>
        </authorList>
    </citation>
    <scope>NUCLEOTIDE SEQUENCE [LARGE SCALE GENOMIC DNA]</scope>
    <source>
        <strain evidence="5">Licking1014_85</strain>
    </source>
</reference>
<comment type="caution">
    <text evidence="5">The sequence shown here is derived from an EMBL/GenBank/DDBJ whole genome shotgun (WGS) entry which is preliminary data.</text>
</comment>
<feature type="domain" description="DNA replication/recombination mediator RecO N-terminal" evidence="4">
    <location>
        <begin position="7"/>
        <end position="81"/>
    </location>
</feature>
<dbReference type="EMBL" id="VMGI01000033">
    <property type="protein sequence ID" value="TSC93163.1"/>
    <property type="molecule type" value="Genomic_DNA"/>
</dbReference>
<sequence length="191" mass="22318">MNTTRLAEGYIIYRRKIGEADLNVTVFSKQCGKIILLAKSARKILAKNIGNLELGYYIKFHFVENEKRNRLTSIDEMKPIKINPKDLNEVKNMLEICVLLNKFLAERVININDYRLVEEVFSSGKFTDLLVLYFKIKLIMMSGFPLDARTNKLIYFLSSHDFLTIKRLKFNSKIFIESRELINQTISNIIE</sequence>
<dbReference type="InterPro" id="IPR022572">
    <property type="entry name" value="DNA_rep/recomb_RecO_N"/>
</dbReference>
<evidence type="ECO:0000256" key="2">
    <source>
        <dbReference type="ARBA" id="ARBA00023172"/>
    </source>
</evidence>
<dbReference type="AlphaFoldDB" id="A0A554LJW6"/>
<dbReference type="SUPFAM" id="SSF50249">
    <property type="entry name" value="Nucleic acid-binding proteins"/>
    <property type="match status" value="1"/>
</dbReference>
<keyword evidence="1" id="KW-0227">DNA damage</keyword>
<accession>A0A554LJW6</accession>
<gene>
    <name evidence="5" type="ORF">CEN91_281</name>
</gene>
<dbReference type="GO" id="GO:0006310">
    <property type="term" value="P:DNA recombination"/>
    <property type="evidence" value="ECO:0007669"/>
    <property type="project" value="UniProtKB-KW"/>
</dbReference>
<protein>
    <submittedName>
        <fullName evidence="5">DNA repair protein RecO (Recombination protein O)</fullName>
    </submittedName>
</protein>
<dbReference type="Proteomes" id="UP000315589">
    <property type="component" value="Unassembled WGS sequence"/>
</dbReference>
<dbReference type="InterPro" id="IPR012340">
    <property type="entry name" value="NA-bd_OB-fold"/>
</dbReference>
<dbReference type="InterPro" id="IPR003717">
    <property type="entry name" value="RecO"/>
</dbReference>
<evidence type="ECO:0000313" key="6">
    <source>
        <dbReference type="Proteomes" id="UP000315589"/>
    </source>
</evidence>
<dbReference type="PANTHER" id="PTHR33991">
    <property type="entry name" value="DNA REPAIR PROTEIN RECO"/>
    <property type="match status" value="1"/>
</dbReference>
<dbReference type="PANTHER" id="PTHR33991:SF1">
    <property type="entry name" value="DNA REPAIR PROTEIN RECO"/>
    <property type="match status" value="1"/>
</dbReference>
<keyword evidence="3" id="KW-0234">DNA repair</keyword>
<dbReference type="GO" id="GO:0043590">
    <property type="term" value="C:bacterial nucleoid"/>
    <property type="evidence" value="ECO:0007669"/>
    <property type="project" value="TreeGrafter"/>
</dbReference>